<protein>
    <submittedName>
        <fullName evidence="2">Uncharacterized protein</fullName>
    </submittedName>
</protein>
<proteinExistence type="predicted"/>
<gene>
    <name evidence="2" type="ORF">SAMN04487905_111152</name>
</gene>
<evidence type="ECO:0000313" key="2">
    <source>
        <dbReference type="EMBL" id="SDP87946.1"/>
    </source>
</evidence>
<dbReference type="RefSeq" id="WP_092603556.1">
    <property type="nucleotide sequence ID" value="NZ_FNJR01000011.1"/>
</dbReference>
<organism evidence="2 3">
    <name type="scientific">Actinopolyspora xinjiangensis</name>
    <dbReference type="NCBI Taxonomy" id="405564"/>
    <lineage>
        <taxon>Bacteria</taxon>
        <taxon>Bacillati</taxon>
        <taxon>Actinomycetota</taxon>
        <taxon>Actinomycetes</taxon>
        <taxon>Actinopolysporales</taxon>
        <taxon>Actinopolysporaceae</taxon>
        <taxon>Actinopolyspora</taxon>
    </lineage>
</organism>
<evidence type="ECO:0000313" key="3">
    <source>
        <dbReference type="Proteomes" id="UP000199497"/>
    </source>
</evidence>
<sequence length="83" mass="8478">MSTGNVSRTAPAPCRPETIPAPRGAEPGRGLPIGLVLDLVGLLEQWGYPTTTACECAQHLAEHLTEPTDTTPSTGPAKGGDAA</sequence>
<reference evidence="3" key="1">
    <citation type="submission" date="2016-10" db="EMBL/GenBank/DDBJ databases">
        <authorList>
            <person name="Varghese N."/>
            <person name="Submissions S."/>
        </authorList>
    </citation>
    <scope>NUCLEOTIDE SEQUENCE [LARGE SCALE GENOMIC DNA]</scope>
    <source>
        <strain evidence="3">DSM 46732</strain>
    </source>
</reference>
<name>A0A1H0WCA1_9ACTN</name>
<dbReference type="AlphaFoldDB" id="A0A1H0WCA1"/>
<feature type="region of interest" description="Disordered" evidence="1">
    <location>
        <begin position="63"/>
        <end position="83"/>
    </location>
</feature>
<dbReference type="STRING" id="405564.SAMN04487905_111152"/>
<keyword evidence="3" id="KW-1185">Reference proteome</keyword>
<evidence type="ECO:0000256" key="1">
    <source>
        <dbReference type="SAM" id="MobiDB-lite"/>
    </source>
</evidence>
<accession>A0A1H0WCA1</accession>
<dbReference type="EMBL" id="FNJR01000011">
    <property type="protein sequence ID" value="SDP87946.1"/>
    <property type="molecule type" value="Genomic_DNA"/>
</dbReference>
<dbReference type="Proteomes" id="UP000199497">
    <property type="component" value="Unassembled WGS sequence"/>
</dbReference>
<feature type="region of interest" description="Disordered" evidence="1">
    <location>
        <begin position="1"/>
        <end position="29"/>
    </location>
</feature>